<dbReference type="OrthoDB" id="432970at2759"/>
<evidence type="ECO:0008006" key="3">
    <source>
        <dbReference type="Google" id="ProtNLM"/>
    </source>
</evidence>
<organism evidence="1 2">
    <name type="scientific">Cercospora zeae-maydis SCOH1-5</name>
    <dbReference type="NCBI Taxonomy" id="717836"/>
    <lineage>
        <taxon>Eukaryota</taxon>
        <taxon>Fungi</taxon>
        <taxon>Dikarya</taxon>
        <taxon>Ascomycota</taxon>
        <taxon>Pezizomycotina</taxon>
        <taxon>Dothideomycetes</taxon>
        <taxon>Dothideomycetidae</taxon>
        <taxon>Mycosphaerellales</taxon>
        <taxon>Mycosphaerellaceae</taxon>
        <taxon>Cercospora</taxon>
    </lineage>
</organism>
<proteinExistence type="predicted"/>
<name>A0A6A6F586_9PEZI</name>
<accession>A0A6A6F586</accession>
<sequence length="423" mass="48055">MACRSNTCSRCSVAVPAARFVTCEHCKEGRDIDGTRSTVQYCSHRCRQSDTTHPTECDARNIRKRLYRAGSILQSLFFTWRRISFHRQIDQVENISGTLYVSRLARTEQEKKAAGIVPGPFTIFPSAIAGDDQQQKVLLSWMGCNDATQMSYQLVRNMLGGNYKVVDKNASYNVLHEVLAIDATDGNSYIIDLSGAQIGLSRPILPLEEYLRQVNARIIHVYKHERCLARTDYLLKKGLGNAQLDRIAATLFHMYEELNDCVAETEKTKESLAEVLLSKEKDYRRNRSYYEDLMKLTIQKTFIVRECGRHPTIIASSTTLDPDLKKFFIALPIDFSQRDAGSGIYKRYLEQEWDGSLVHWTPKPDLSAFNAQFGEAEAEVPAHPVAQEKADRSCCRRPQILWSTLSTLKARLRKRKGVGKASK</sequence>
<evidence type="ECO:0000313" key="1">
    <source>
        <dbReference type="EMBL" id="KAF2208329.1"/>
    </source>
</evidence>
<reference evidence="1" key="1">
    <citation type="journal article" date="2020" name="Stud. Mycol.">
        <title>101 Dothideomycetes genomes: a test case for predicting lifestyles and emergence of pathogens.</title>
        <authorList>
            <person name="Haridas S."/>
            <person name="Albert R."/>
            <person name="Binder M."/>
            <person name="Bloem J."/>
            <person name="Labutti K."/>
            <person name="Salamov A."/>
            <person name="Andreopoulos B."/>
            <person name="Baker S."/>
            <person name="Barry K."/>
            <person name="Bills G."/>
            <person name="Bluhm B."/>
            <person name="Cannon C."/>
            <person name="Castanera R."/>
            <person name="Culley D."/>
            <person name="Daum C."/>
            <person name="Ezra D."/>
            <person name="Gonzalez J."/>
            <person name="Henrissat B."/>
            <person name="Kuo A."/>
            <person name="Liang C."/>
            <person name="Lipzen A."/>
            <person name="Lutzoni F."/>
            <person name="Magnuson J."/>
            <person name="Mondo S."/>
            <person name="Nolan M."/>
            <person name="Ohm R."/>
            <person name="Pangilinan J."/>
            <person name="Park H.-J."/>
            <person name="Ramirez L."/>
            <person name="Alfaro M."/>
            <person name="Sun H."/>
            <person name="Tritt A."/>
            <person name="Yoshinaga Y."/>
            <person name="Zwiers L.-H."/>
            <person name="Turgeon B."/>
            <person name="Goodwin S."/>
            <person name="Spatafora J."/>
            <person name="Crous P."/>
            <person name="Grigoriev I."/>
        </authorList>
    </citation>
    <scope>NUCLEOTIDE SEQUENCE</scope>
    <source>
        <strain evidence="1">SCOH1-5</strain>
    </source>
</reference>
<gene>
    <name evidence="1" type="ORF">CERZMDRAFT_118785</name>
</gene>
<protein>
    <recommendedName>
        <fullName evidence="3">MYND-type zinc finger protein samB</fullName>
    </recommendedName>
</protein>
<evidence type="ECO:0000313" key="2">
    <source>
        <dbReference type="Proteomes" id="UP000799539"/>
    </source>
</evidence>
<keyword evidence="2" id="KW-1185">Reference proteome</keyword>
<dbReference type="EMBL" id="ML992694">
    <property type="protein sequence ID" value="KAF2208329.1"/>
    <property type="molecule type" value="Genomic_DNA"/>
</dbReference>
<dbReference type="AlphaFoldDB" id="A0A6A6F586"/>
<dbReference type="Proteomes" id="UP000799539">
    <property type="component" value="Unassembled WGS sequence"/>
</dbReference>